<dbReference type="Proteomes" id="UP000321570">
    <property type="component" value="Unassembled WGS sequence"/>
</dbReference>
<dbReference type="AlphaFoldDB" id="A0A564XWJ1"/>
<feature type="region of interest" description="Disordered" evidence="1">
    <location>
        <begin position="190"/>
        <end position="209"/>
    </location>
</feature>
<name>A0A564XWJ1_HYMDI</name>
<feature type="compositionally biased region" description="Polar residues" evidence="1">
    <location>
        <begin position="193"/>
        <end position="202"/>
    </location>
</feature>
<keyword evidence="3" id="KW-1185">Reference proteome</keyword>
<proteinExistence type="predicted"/>
<evidence type="ECO:0000256" key="1">
    <source>
        <dbReference type="SAM" id="MobiDB-lite"/>
    </source>
</evidence>
<feature type="compositionally biased region" description="Basic and acidic residues" evidence="1">
    <location>
        <begin position="128"/>
        <end position="137"/>
    </location>
</feature>
<evidence type="ECO:0000313" key="3">
    <source>
        <dbReference type="Proteomes" id="UP000321570"/>
    </source>
</evidence>
<protein>
    <submittedName>
        <fullName evidence="2">Uncharacterized protein</fullName>
    </submittedName>
</protein>
<feature type="region of interest" description="Disordered" evidence="1">
    <location>
        <begin position="64"/>
        <end position="137"/>
    </location>
</feature>
<reference evidence="2 3" key="1">
    <citation type="submission" date="2019-07" db="EMBL/GenBank/DDBJ databases">
        <authorList>
            <person name="Jastrzebski P J."/>
            <person name="Paukszto L."/>
            <person name="Jastrzebski P J."/>
        </authorList>
    </citation>
    <scope>NUCLEOTIDE SEQUENCE [LARGE SCALE GENOMIC DNA]</scope>
    <source>
        <strain evidence="2 3">WMS-il1</strain>
    </source>
</reference>
<dbReference type="EMBL" id="CABIJS010000014">
    <property type="protein sequence ID" value="VUZ39395.1"/>
    <property type="molecule type" value="Genomic_DNA"/>
</dbReference>
<feature type="compositionally biased region" description="Low complexity" evidence="1">
    <location>
        <begin position="68"/>
        <end position="124"/>
    </location>
</feature>
<gene>
    <name evidence="2" type="ORF">WMSIL1_LOCUS692</name>
</gene>
<sequence>MERRTDFEMKATEPAEVVDVVVDDCRGGDCEESDGAADGGEFVTVAGVAGSDGSAVKYFTVLAVNGQDPNQNSTTDTSNTTTSTVATSPATSPAVTTSPSPASPSNPSQPNSLPASPTTSTTSAGSVMERRTDFDMKATEPAEVVDVVGDDCEEVGCEEVVGDVDADAVVEGVDFVGAGVTVVVLEVVGGSGSPKTTATNNKRTSERHI</sequence>
<organism evidence="2 3">
    <name type="scientific">Hymenolepis diminuta</name>
    <name type="common">Rat tapeworm</name>
    <dbReference type="NCBI Taxonomy" id="6216"/>
    <lineage>
        <taxon>Eukaryota</taxon>
        <taxon>Metazoa</taxon>
        <taxon>Spiralia</taxon>
        <taxon>Lophotrochozoa</taxon>
        <taxon>Platyhelminthes</taxon>
        <taxon>Cestoda</taxon>
        <taxon>Eucestoda</taxon>
        <taxon>Cyclophyllidea</taxon>
        <taxon>Hymenolepididae</taxon>
        <taxon>Hymenolepis</taxon>
    </lineage>
</organism>
<accession>A0A564XWJ1</accession>
<evidence type="ECO:0000313" key="2">
    <source>
        <dbReference type="EMBL" id="VUZ39395.1"/>
    </source>
</evidence>